<evidence type="ECO:0000256" key="12">
    <source>
        <dbReference type="ARBA" id="ARBA00042313"/>
    </source>
</evidence>
<feature type="domain" description="Histidine kinase" evidence="14">
    <location>
        <begin position="124"/>
        <end position="333"/>
    </location>
</feature>
<evidence type="ECO:0000256" key="4">
    <source>
        <dbReference type="ARBA" id="ARBA00022679"/>
    </source>
</evidence>
<reference evidence="15 16" key="1">
    <citation type="submission" date="2018-07" db="EMBL/GenBank/DDBJ databases">
        <title>Dyella monticola sp. nov. and Dyella psychrodurans sp. nov. isolated from monsoon evergreen broad-leaved forest soil of Dinghu Mountain, China.</title>
        <authorList>
            <person name="Gao Z."/>
            <person name="Qiu L."/>
        </authorList>
    </citation>
    <scope>NUCLEOTIDE SEQUENCE [LARGE SCALE GENOMIC DNA]</scope>
    <source>
        <strain evidence="15 16">4MSK11</strain>
    </source>
</reference>
<dbReference type="Pfam" id="PF08448">
    <property type="entry name" value="PAS_4"/>
    <property type="match status" value="1"/>
</dbReference>
<keyword evidence="3" id="KW-0597">Phosphoprotein</keyword>
<dbReference type="Gene3D" id="3.30.450.20">
    <property type="entry name" value="PAS domain"/>
    <property type="match status" value="1"/>
</dbReference>
<evidence type="ECO:0000259" key="14">
    <source>
        <dbReference type="PROSITE" id="PS50109"/>
    </source>
</evidence>
<evidence type="ECO:0000256" key="3">
    <source>
        <dbReference type="ARBA" id="ARBA00022553"/>
    </source>
</evidence>
<dbReference type="SUPFAM" id="SSF55874">
    <property type="entry name" value="ATPase domain of HSP90 chaperone/DNA topoisomerase II/histidine kinase"/>
    <property type="match status" value="1"/>
</dbReference>
<dbReference type="GO" id="GO:0000155">
    <property type="term" value="F:phosphorelay sensor kinase activity"/>
    <property type="evidence" value="ECO:0007669"/>
    <property type="project" value="InterPro"/>
</dbReference>
<evidence type="ECO:0000256" key="2">
    <source>
        <dbReference type="ARBA" id="ARBA00012438"/>
    </source>
</evidence>
<keyword evidence="16" id="KW-1185">Reference proteome</keyword>
<keyword evidence="9" id="KW-0535">Nitrogen fixation</keyword>
<comment type="catalytic activity">
    <reaction evidence="1">
        <text>ATP + protein L-histidine = ADP + protein N-phospho-L-histidine.</text>
        <dbReference type="EC" id="2.7.13.3"/>
    </reaction>
</comment>
<keyword evidence="6" id="KW-0418">Kinase</keyword>
<dbReference type="InterPro" id="IPR004358">
    <property type="entry name" value="Sig_transdc_His_kin-like_C"/>
</dbReference>
<gene>
    <name evidence="15" type="ORF">DWU99_16810</name>
</gene>
<dbReference type="Gene3D" id="1.10.287.130">
    <property type="match status" value="1"/>
</dbReference>
<dbReference type="SMART" id="SM00388">
    <property type="entry name" value="HisKA"/>
    <property type="match status" value="1"/>
</dbReference>
<comment type="function">
    <text evidence="10">Member of the two-component regulatory system NtrB/NtrC, which controls expression of the nitrogen-regulated (ntr) genes in response to nitrogen limitation. Under conditions of nitrogen limitation, NtrB autophosphorylates and transfers the phosphoryl group to NtrC. In the presence of nitrogen, acts as a phosphatase that dephosphorylates and inactivates NtrC.</text>
</comment>
<evidence type="ECO:0000256" key="1">
    <source>
        <dbReference type="ARBA" id="ARBA00000085"/>
    </source>
</evidence>
<keyword evidence="5" id="KW-0547">Nucleotide-binding</keyword>
<dbReference type="EMBL" id="QRBF01000007">
    <property type="protein sequence ID" value="RDS81344.1"/>
    <property type="molecule type" value="Genomic_DNA"/>
</dbReference>
<dbReference type="OrthoDB" id="9789238at2"/>
<proteinExistence type="predicted"/>
<dbReference type="InterPro" id="IPR003661">
    <property type="entry name" value="HisK_dim/P_dom"/>
</dbReference>
<dbReference type="Pfam" id="PF02518">
    <property type="entry name" value="HATPase_c"/>
    <property type="match status" value="1"/>
</dbReference>
<evidence type="ECO:0000256" key="7">
    <source>
        <dbReference type="ARBA" id="ARBA00022840"/>
    </source>
</evidence>
<dbReference type="GO" id="GO:0005524">
    <property type="term" value="F:ATP binding"/>
    <property type="evidence" value="ECO:0007669"/>
    <property type="project" value="UniProtKB-KW"/>
</dbReference>
<evidence type="ECO:0000313" key="15">
    <source>
        <dbReference type="EMBL" id="RDS81344.1"/>
    </source>
</evidence>
<evidence type="ECO:0000256" key="13">
    <source>
        <dbReference type="ARBA" id="ARBA00043094"/>
    </source>
</evidence>
<dbReference type="InterPro" id="IPR013656">
    <property type="entry name" value="PAS_4"/>
</dbReference>
<dbReference type="InterPro" id="IPR036097">
    <property type="entry name" value="HisK_dim/P_sf"/>
</dbReference>
<dbReference type="Pfam" id="PF00512">
    <property type="entry name" value="HisKA"/>
    <property type="match status" value="1"/>
</dbReference>
<evidence type="ECO:0000256" key="10">
    <source>
        <dbReference type="ARBA" id="ARBA00037696"/>
    </source>
</evidence>
<evidence type="ECO:0000256" key="6">
    <source>
        <dbReference type="ARBA" id="ARBA00022777"/>
    </source>
</evidence>
<dbReference type="SUPFAM" id="SSF47384">
    <property type="entry name" value="Homodimeric domain of signal transducing histidine kinase"/>
    <property type="match status" value="1"/>
</dbReference>
<dbReference type="InterPro" id="IPR036890">
    <property type="entry name" value="HATPase_C_sf"/>
</dbReference>
<dbReference type="InterPro" id="IPR035965">
    <property type="entry name" value="PAS-like_dom_sf"/>
</dbReference>
<dbReference type="Proteomes" id="UP000255334">
    <property type="component" value="Unassembled WGS sequence"/>
</dbReference>
<dbReference type="Gene3D" id="3.30.565.10">
    <property type="entry name" value="Histidine kinase-like ATPase, C-terminal domain"/>
    <property type="match status" value="1"/>
</dbReference>
<dbReference type="RefSeq" id="WP_115479247.1">
    <property type="nucleotide sequence ID" value="NZ_QRBF01000007.1"/>
</dbReference>
<dbReference type="InterPro" id="IPR003594">
    <property type="entry name" value="HATPase_dom"/>
</dbReference>
<name>A0A370WYV2_9GAMM</name>
<evidence type="ECO:0000256" key="9">
    <source>
        <dbReference type="ARBA" id="ARBA00023231"/>
    </source>
</evidence>
<protein>
    <recommendedName>
        <fullName evidence="11">Sensory histidine kinase/phosphatase NtrB</fullName>
        <ecNumber evidence="2">2.7.13.3</ecNumber>
    </recommendedName>
    <alternativeName>
        <fullName evidence="12">Nitrogen regulation protein NR(II)</fullName>
    </alternativeName>
    <alternativeName>
        <fullName evidence="13">Nitrogen regulator II</fullName>
    </alternativeName>
</protein>
<evidence type="ECO:0000256" key="5">
    <source>
        <dbReference type="ARBA" id="ARBA00022741"/>
    </source>
</evidence>
<sequence>MSEQSFQSWAEQMATGLAVVDGHLRVQWINAALAELLGLGLRHAQGQSLAGLLPEAGVAEQAVRSLAEQRSVQCRGVALTGIQSGGLRVDVSLQPLDADSLLVEVHALAEPASAVSPLSATLRGFAHEVKNPLAGLRGAAQLLQRRLDDADMRALAGLVIAEADRLATLANRLLHHDGAPRLGDVNLHQLLERLSELIQAEPSPPRLRHDYDPSLPDVHGDADRLQQVMLNLARNAIEAGAKTLTLRSRVEHGVRLGDHMFRSALRLDVIDDGPGVPAALRDTLFEPLVSGRADGTGLGLALSREIAYEHGGELRYVSRPGETIFSLYLPLPPRSPALADVAGRSDG</sequence>
<dbReference type="PANTHER" id="PTHR43065:SF16">
    <property type="entry name" value="SENSORY HISTIDINE KINASE_PHOSPHATASE NTRB"/>
    <property type="match status" value="1"/>
</dbReference>
<accession>A0A370WYV2</accession>
<dbReference type="CDD" id="cd00082">
    <property type="entry name" value="HisKA"/>
    <property type="match status" value="1"/>
</dbReference>
<keyword evidence="7" id="KW-0067">ATP-binding</keyword>
<dbReference type="SUPFAM" id="SSF55785">
    <property type="entry name" value="PYP-like sensor domain (PAS domain)"/>
    <property type="match status" value="1"/>
</dbReference>
<dbReference type="SMART" id="SM00387">
    <property type="entry name" value="HATPase_c"/>
    <property type="match status" value="1"/>
</dbReference>
<comment type="caution">
    <text evidence="15">The sequence shown here is derived from an EMBL/GenBank/DDBJ whole genome shotgun (WGS) entry which is preliminary data.</text>
</comment>
<keyword evidence="4" id="KW-0808">Transferase</keyword>
<evidence type="ECO:0000256" key="11">
    <source>
        <dbReference type="ARBA" id="ARBA00039567"/>
    </source>
</evidence>
<dbReference type="SMART" id="SM00091">
    <property type="entry name" value="PAS"/>
    <property type="match status" value="1"/>
</dbReference>
<dbReference type="PROSITE" id="PS50109">
    <property type="entry name" value="HIS_KIN"/>
    <property type="match status" value="1"/>
</dbReference>
<evidence type="ECO:0000256" key="8">
    <source>
        <dbReference type="ARBA" id="ARBA00023012"/>
    </source>
</evidence>
<dbReference type="EC" id="2.7.13.3" evidence="2"/>
<dbReference type="PRINTS" id="PR00344">
    <property type="entry name" value="BCTRLSENSOR"/>
</dbReference>
<keyword evidence="8" id="KW-0902">Two-component regulatory system</keyword>
<organism evidence="15 16">
    <name type="scientific">Dyella psychrodurans</name>
    <dbReference type="NCBI Taxonomy" id="1927960"/>
    <lineage>
        <taxon>Bacteria</taxon>
        <taxon>Pseudomonadati</taxon>
        <taxon>Pseudomonadota</taxon>
        <taxon>Gammaproteobacteria</taxon>
        <taxon>Lysobacterales</taxon>
        <taxon>Rhodanobacteraceae</taxon>
        <taxon>Dyella</taxon>
    </lineage>
</organism>
<dbReference type="PANTHER" id="PTHR43065">
    <property type="entry name" value="SENSOR HISTIDINE KINASE"/>
    <property type="match status" value="1"/>
</dbReference>
<dbReference type="InterPro" id="IPR005467">
    <property type="entry name" value="His_kinase_dom"/>
</dbReference>
<dbReference type="AlphaFoldDB" id="A0A370WYV2"/>
<dbReference type="InterPro" id="IPR000014">
    <property type="entry name" value="PAS"/>
</dbReference>
<evidence type="ECO:0000313" key="16">
    <source>
        <dbReference type="Proteomes" id="UP000255334"/>
    </source>
</evidence>